<gene>
    <name evidence="2" type="ORF">ACA1_282980</name>
</gene>
<dbReference type="OMA" id="ISCMSEC"/>
<keyword evidence="1" id="KW-0732">Signal</keyword>
<dbReference type="RefSeq" id="XP_004344855.1">
    <property type="nucleotide sequence ID" value="XM_004344805.1"/>
</dbReference>
<dbReference type="OrthoDB" id="10259500at2759"/>
<evidence type="ECO:0000256" key="1">
    <source>
        <dbReference type="SAM" id="SignalP"/>
    </source>
</evidence>
<reference evidence="2 3" key="1">
    <citation type="journal article" date="2013" name="Genome Biol.">
        <title>Genome of Acanthamoeba castellanii highlights extensive lateral gene transfer and early evolution of tyrosine kinase signaling.</title>
        <authorList>
            <person name="Clarke M."/>
            <person name="Lohan A.J."/>
            <person name="Liu B."/>
            <person name="Lagkouvardos I."/>
            <person name="Roy S."/>
            <person name="Zafar N."/>
            <person name="Bertelli C."/>
            <person name="Schilde C."/>
            <person name="Kianianmomeni A."/>
            <person name="Burglin T.R."/>
            <person name="Frech C."/>
            <person name="Turcotte B."/>
            <person name="Kopec K.O."/>
            <person name="Synnott J.M."/>
            <person name="Choo C."/>
            <person name="Paponov I."/>
            <person name="Finkler A."/>
            <person name="Soon Heng Tan C."/>
            <person name="Hutchins A.P."/>
            <person name="Weinmeier T."/>
            <person name="Rattei T."/>
            <person name="Chu J.S."/>
            <person name="Gimenez G."/>
            <person name="Irimia M."/>
            <person name="Rigden D.J."/>
            <person name="Fitzpatrick D.A."/>
            <person name="Lorenzo-Morales J."/>
            <person name="Bateman A."/>
            <person name="Chiu C.H."/>
            <person name="Tang P."/>
            <person name="Hegemann P."/>
            <person name="Fromm H."/>
            <person name="Raoult D."/>
            <person name="Greub G."/>
            <person name="Miranda-Saavedra D."/>
            <person name="Chen N."/>
            <person name="Nash P."/>
            <person name="Ginger M.L."/>
            <person name="Horn M."/>
            <person name="Schaap P."/>
            <person name="Caler L."/>
            <person name="Loftus B."/>
        </authorList>
    </citation>
    <scope>NUCLEOTIDE SEQUENCE [LARGE SCALE GENOMIC DNA]</scope>
    <source>
        <strain evidence="2 3">Neff</strain>
    </source>
</reference>
<accession>L8H7B8</accession>
<dbReference type="Proteomes" id="UP000011083">
    <property type="component" value="Unassembled WGS sequence"/>
</dbReference>
<evidence type="ECO:0000313" key="2">
    <source>
        <dbReference type="EMBL" id="ELR21112.1"/>
    </source>
</evidence>
<dbReference type="KEGG" id="acan:ACA1_282980"/>
<dbReference type="AlphaFoldDB" id="L8H7B8"/>
<evidence type="ECO:0000313" key="3">
    <source>
        <dbReference type="Proteomes" id="UP000011083"/>
    </source>
</evidence>
<name>L8H7B8_ACACF</name>
<feature type="signal peptide" evidence="1">
    <location>
        <begin position="1"/>
        <end position="24"/>
    </location>
</feature>
<sequence length="231" mass="25997">MSPPAYHIATGTLLLFSCLALATAALSGAASRGLPLSPEGLGKAHYFATEPDGQNKTAPVWPFQWNATQAKINPFNSHIWWAKFYYDWPHGWTRTDFMNGYYSTEDKWSLNCSVVFANNQVWFTFPEEQGCYLDHDGLGTISPWWLQTGVYKGSDNFRGLYADRWTLPELGIDYFARSDSIHTPLRSTNQAEDPGATDYLDVVLGPQDPALFKLPTYCKNIINKGCPPDWP</sequence>
<feature type="chain" id="PRO_5003990476" evidence="1">
    <location>
        <begin position="25"/>
        <end position="231"/>
    </location>
</feature>
<organism evidence="2 3">
    <name type="scientific">Acanthamoeba castellanii (strain ATCC 30010 / Neff)</name>
    <dbReference type="NCBI Taxonomy" id="1257118"/>
    <lineage>
        <taxon>Eukaryota</taxon>
        <taxon>Amoebozoa</taxon>
        <taxon>Discosea</taxon>
        <taxon>Longamoebia</taxon>
        <taxon>Centramoebida</taxon>
        <taxon>Acanthamoebidae</taxon>
        <taxon>Acanthamoeba</taxon>
    </lineage>
</organism>
<dbReference type="GeneID" id="14921989"/>
<protein>
    <submittedName>
        <fullName evidence="2">Uncharacterized protein</fullName>
    </submittedName>
</protein>
<proteinExistence type="predicted"/>
<keyword evidence="3" id="KW-1185">Reference proteome</keyword>
<dbReference type="VEuPathDB" id="AmoebaDB:ACA1_282980"/>
<dbReference type="EMBL" id="KB007908">
    <property type="protein sequence ID" value="ELR21112.1"/>
    <property type="molecule type" value="Genomic_DNA"/>
</dbReference>